<dbReference type="AlphaFoldDB" id="A0A329MBP2"/>
<keyword evidence="1" id="KW-0472">Membrane</keyword>
<gene>
    <name evidence="2" type="ORF">DQG23_27270</name>
</gene>
<organism evidence="2 3">
    <name type="scientific">Paenibacillus contaminans</name>
    <dbReference type="NCBI Taxonomy" id="450362"/>
    <lineage>
        <taxon>Bacteria</taxon>
        <taxon>Bacillati</taxon>
        <taxon>Bacillota</taxon>
        <taxon>Bacilli</taxon>
        <taxon>Bacillales</taxon>
        <taxon>Paenibacillaceae</taxon>
        <taxon>Paenibacillus</taxon>
    </lineage>
</organism>
<accession>A0A329MBP2</accession>
<dbReference type="Pfam" id="PF09527">
    <property type="entry name" value="ATPase_gene1"/>
    <property type="match status" value="1"/>
</dbReference>
<dbReference type="EMBL" id="QMFB01000019">
    <property type="protein sequence ID" value="RAV17344.1"/>
    <property type="molecule type" value="Genomic_DNA"/>
</dbReference>
<comment type="caution">
    <text evidence="2">The sequence shown here is derived from an EMBL/GenBank/DDBJ whole genome shotgun (WGS) entry which is preliminary data.</text>
</comment>
<dbReference type="InterPro" id="IPR032820">
    <property type="entry name" value="ATPase_put"/>
</dbReference>
<keyword evidence="3" id="KW-1185">Reference proteome</keyword>
<dbReference type="Proteomes" id="UP000250369">
    <property type="component" value="Unassembled WGS sequence"/>
</dbReference>
<keyword evidence="1" id="KW-1133">Transmembrane helix</keyword>
<evidence type="ECO:0000313" key="2">
    <source>
        <dbReference type="EMBL" id="RAV17344.1"/>
    </source>
</evidence>
<evidence type="ECO:0000256" key="1">
    <source>
        <dbReference type="SAM" id="Phobius"/>
    </source>
</evidence>
<proteinExistence type="predicted"/>
<reference evidence="2 3" key="1">
    <citation type="journal article" date="2009" name="Int. J. Syst. Evol. Microbiol.">
        <title>Paenibacillus contaminans sp. nov., isolated from a contaminated laboratory plate.</title>
        <authorList>
            <person name="Chou J.H."/>
            <person name="Lee J.H."/>
            <person name="Lin M.C."/>
            <person name="Chang P.S."/>
            <person name="Arun A.B."/>
            <person name="Young C.C."/>
            <person name="Chen W.M."/>
        </authorList>
    </citation>
    <scope>NUCLEOTIDE SEQUENCE [LARGE SCALE GENOMIC DNA]</scope>
    <source>
        <strain evidence="2 3">CKOBP-6</strain>
    </source>
</reference>
<feature type="transmembrane region" description="Helical" evidence="1">
    <location>
        <begin position="48"/>
        <end position="69"/>
    </location>
</feature>
<feature type="transmembrane region" description="Helical" evidence="1">
    <location>
        <begin position="12"/>
        <end position="36"/>
    </location>
</feature>
<evidence type="ECO:0000313" key="3">
    <source>
        <dbReference type="Proteomes" id="UP000250369"/>
    </source>
</evidence>
<dbReference type="RefSeq" id="WP_113034195.1">
    <property type="nucleotide sequence ID" value="NZ_QMFB01000019.1"/>
</dbReference>
<dbReference type="OrthoDB" id="2629325at2"/>
<name>A0A329MBP2_9BACL</name>
<keyword evidence="1" id="KW-0812">Transmembrane</keyword>
<sequence length="78" mass="8228">MKNSDSSNQSPWRAAGLLGAIGLDVAACTVLGYFGGRYAESIFGGGKGWVIGGVLFGFFVGIATVVLIIRKFMEDDHD</sequence>
<evidence type="ECO:0008006" key="4">
    <source>
        <dbReference type="Google" id="ProtNLM"/>
    </source>
</evidence>
<protein>
    <recommendedName>
        <fullName evidence="4">AtpZ/AtpI family protein</fullName>
    </recommendedName>
</protein>